<feature type="coiled-coil region" evidence="4">
    <location>
        <begin position="243"/>
        <end position="457"/>
    </location>
</feature>
<dbReference type="Proteomes" id="UP001281656">
    <property type="component" value="Unassembled WGS sequence"/>
</dbReference>
<dbReference type="EMBL" id="JARUJP010000025">
    <property type="protein sequence ID" value="MDW8802656.1"/>
    <property type="molecule type" value="Genomic_DNA"/>
</dbReference>
<evidence type="ECO:0000313" key="6">
    <source>
        <dbReference type="EMBL" id="MDW8802656.1"/>
    </source>
</evidence>
<keyword evidence="4" id="KW-0175">Coiled coil</keyword>
<evidence type="ECO:0000256" key="1">
    <source>
        <dbReference type="ARBA" id="ARBA00006930"/>
    </source>
</evidence>
<sequence>MKPLKLTMSAFGPYASVEIIDFTKLKDKSIFLITGPTGAGKTTIFDGISYALFGEASGTTREKDSLRSDFASPETSTFVELEFLLRGKEYKVTRYPQQERKKSRGEGFLIKNADAELVMPNNEVITKVSNVDAKISELLGINKNQFRQIVMLPQGEFRKLLDAESKERELIFRKIFGTEAFAFIQSKLDKQSKELYKKIESIKTQRDTHVKHIDASEEETLLKLINGENLNIIEIIQVTKELIEKDREKKDKLFEEIKSLKEQQEKLQKDIVKGEEINKKLKDKKEVNDKYNELLLKKEEYDKKQNNLEKGRKALEVKLVEDLLVERENKIKEKVIQHKDIEEKVKELEEKVKSLGETLKREEAKDTERKKLADSITTLNNYEEKVRGYEEKNIRKEQLKKKLIDKEKGLKNCREKIGSEKFSLQKSNEALRLAQEAKAEEVKLNKEVENKENLIKEMRFIYSKWKEYFTLQLSHKKESDEFNEFEIEFQKIKAKYELMEDNFRRGQAGLLAKSLREGEPCPVCGSIEHPSPAEHIDGVPTEEELKREKALYDEKVKDREKRYEELISLKQRIKSQKESLSELTIKIEESLNENIKDIEESKVLNFLSEKGKILAAELTKLKEKQDKVAELVKNKETIEVKIKALETDIKKLEEEADVLEKERTELYGQVKGEEELIKNIEEEIPEDIRTYAKLSDRVNKLKSCLKELEDSYKKAQDNYNDSKNAHAALQADKEARGKNIEEETAEIKTQRILLGNKIKDSGFEDYSQYVLFRMTEEEIKLLEKDIIEYHKSLNSLKGMLEKAKKETGELREVVIETLKEALNGIKVHQEQLEEQEKKIFARINNNKKSLKEIEDISKTIAAEEEEYRIIGELSSMANGFNSERITFERYVLAAYFDEIISAANIRLRKMSSGRFILARKEEKGKGKKQEGLELEIFDNYTGKARHVRTLSGGESFKASLALALGLADVVQSYAGGISLDTMFVDEGFGTLDNESLDNAIQCLIDLQKGGRLVGIISHVQELKERIDVRLEITPAKEGSKARFIV</sequence>
<dbReference type="Pfam" id="PF13476">
    <property type="entry name" value="AAA_23"/>
    <property type="match status" value="1"/>
</dbReference>
<organism evidence="6 7">
    <name type="scientific">Clostridium tanneri</name>
    <dbReference type="NCBI Taxonomy" id="3037988"/>
    <lineage>
        <taxon>Bacteria</taxon>
        <taxon>Bacillati</taxon>
        <taxon>Bacillota</taxon>
        <taxon>Clostridia</taxon>
        <taxon>Eubacteriales</taxon>
        <taxon>Clostridiaceae</taxon>
        <taxon>Clostridium</taxon>
    </lineage>
</organism>
<comment type="caution">
    <text evidence="6">The sequence shown here is derived from an EMBL/GenBank/DDBJ whole genome shotgun (WGS) entry which is preliminary data.</text>
</comment>
<reference evidence="6 7" key="1">
    <citation type="submission" date="2023-04" db="EMBL/GenBank/DDBJ databases">
        <title>Clostridium tannerae sp. nov., isolated from the fecal material of an alpaca.</title>
        <authorList>
            <person name="Miller S."/>
            <person name="Hendry M."/>
            <person name="King J."/>
            <person name="Sankaranarayanan K."/>
            <person name="Lawson P.A."/>
        </authorList>
    </citation>
    <scope>NUCLEOTIDE SEQUENCE [LARGE SCALE GENOMIC DNA]</scope>
    <source>
        <strain evidence="6 7">A1-XYC3</strain>
    </source>
</reference>
<name>A0ABU4JXK7_9CLOT</name>
<accession>A0ABU4JXK7</accession>
<dbReference type="Gene3D" id="1.10.287.1490">
    <property type="match status" value="1"/>
</dbReference>
<feature type="coiled-coil region" evidence="4">
    <location>
        <begin position="786"/>
        <end position="866"/>
    </location>
</feature>
<evidence type="ECO:0000259" key="5">
    <source>
        <dbReference type="Pfam" id="PF13476"/>
    </source>
</evidence>
<dbReference type="InterPro" id="IPR027417">
    <property type="entry name" value="P-loop_NTPase"/>
</dbReference>
<evidence type="ECO:0000256" key="2">
    <source>
        <dbReference type="ARBA" id="ARBA00011322"/>
    </source>
</evidence>
<dbReference type="RefSeq" id="WP_318798954.1">
    <property type="nucleotide sequence ID" value="NZ_JARUJP010000025.1"/>
</dbReference>
<dbReference type="InterPro" id="IPR038729">
    <property type="entry name" value="Rad50/SbcC_AAA"/>
</dbReference>
<evidence type="ECO:0000256" key="4">
    <source>
        <dbReference type="SAM" id="Coils"/>
    </source>
</evidence>
<feature type="domain" description="Rad50/SbcC-type AAA" evidence="5">
    <location>
        <begin position="5"/>
        <end position="205"/>
    </location>
</feature>
<dbReference type="PANTHER" id="PTHR32114">
    <property type="entry name" value="ABC TRANSPORTER ABCH.3"/>
    <property type="match status" value="1"/>
</dbReference>
<dbReference type="PANTHER" id="PTHR32114:SF2">
    <property type="entry name" value="ABC TRANSPORTER ABCH.3"/>
    <property type="match status" value="1"/>
</dbReference>
<dbReference type="SUPFAM" id="SSF52540">
    <property type="entry name" value="P-loop containing nucleoside triphosphate hydrolases"/>
    <property type="match status" value="1"/>
</dbReference>
<keyword evidence="7" id="KW-1185">Reference proteome</keyword>
<evidence type="ECO:0000256" key="3">
    <source>
        <dbReference type="ARBA" id="ARBA00013368"/>
    </source>
</evidence>
<comment type="subunit">
    <text evidence="2">Heterodimer of SbcC and SbcD.</text>
</comment>
<gene>
    <name evidence="6" type="ORF">P8V03_16025</name>
</gene>
<proteinExistence type="inferred from homology"/>
<protein>
    <recommendedName>
        <fullName evidence="3">Nuclease SbcCD subunit C</fullName>
    </recommendedName>
</protein>
<comment type="similarity">
    <text evidence="1">Belongs to the SMC family. SbcC subfamily.</text>
</comment>
<dbReference type="Pfam" id="PF13558">
    <property type="entry name" value="SbcC_Walker_B"/>
    <property type="match status" value="1"/>
</dbReference>
<dbReference type="Gene3D" id="3.40.50.300">
    <property type="entry name" value="P-loop containing nucleotide triphosphate hydrolases"/>
    <property type="match status" value="2"/>
</dbReference>
<evidence type="ECO:0000313" key="7">
    <source>
        <dbReference type="Proteomes" id="UP001281656"/>
    </source>
</evidence>
<feature type="coiled-coil region" evidence="4">
    <location>
        <begin position="542"/>
        <end position="732"/>
    </location>
</feature>